<feature type="region of interest" description="Disordered" evidence="1">
    <location>
        <begin position="121"/>
        <end position="146"/>
    </location>
</feature>
<organism evidence="3 4">
    <name type="scientific">Ceratodon purpureus</name>
    <name type="common">Fire moss</name>
    <name type="synonym">Dicranum purpureum</name>
    <dbReference type="NCBI Taxonomy" id="3225"/>
    <lineage>
        <taxon>Eukaryota</taxon>
        <taxon>Viridiplantae</taxon>
        <taxon>Streptophyta</taxon>
        <taxon>Embryophyta</taxon>
        <taxon>Bryophyta</taxon>
        <taxon>Bryophytina</taxon>
        <taxon>Bryopsida</taxon>
        <taxon>Dicranidae</taxon>
        <taxon>Pseudoditrichales</taxon>
        <taxon>Ditrichaceae</taxon>
        <taxon>Ceratodon</taxon>
    </lineage>
</organism>
<evidence type="ECO:0000313" key="4">
    <source>
        <dbReference type="Proteomes" id="UP000822688"/>
    </source>
</evidence>
<comment type="caution">
    <text evidence="3">The sequence shown here is derived from an EMBL/GenBank/DDBJ whole genome shotgun (WGS) entry which is preliminary data.</text>
</comment>
<feature type="transmembrane region" description="Helical" evidence="2">
    <location>
        <begin position="148"/>
        <end position="167"/>
    </location>
</feature>
<protein>
    <submittedName>
        <fullName evidence="3">Uncharacterized protein</fullName>
    </submittedName>
</protein>
<feature type="compositionally biased region" description="Basic and acidic residues" evidence="1">
    <location>
        <begin position="130"/>
        <end position="144"/>
    </location>
</feature>
<proteinExistence type="predicted"/>
<sequence>MGSAAARALTLQRVQVFGSPHLTHTAICTRQLRPGLQGVPALIRSNNINRNFFTGRSSLANSCKSFNISTAMDSSFSTNGFIVTRASMKPSFGSPRGDLHLGTHGFSRGLASAVPPDSELVASTSASSTHDAEDSSPKGEDKKKSSQGLGFFAIGAGIFSTILSYIIKLCGGGYTPYVKQAEEDIDKVADFVDEGARLVVKVADEIEEIAHVADVSAQEAEDLALKVEAKTKVVRETLDAICDVLEGDKKLSTVLTDYANMKKETTETKKGS</sequence>
<keyword evidence="2" id="KW-0812">Transmembrane</keyword>
<keyword evidence="2" id="KW-0472">Membrane</keyword>
<dbReference type="EMBL" id="CM026429">
    <property type="protein sequence ID" value="KAG0563708.1"/>
    <property type="molecule type" value="Genomic_DNA"/>
</dbReference>
<keyword evidence="2" id="KW-1133">Transmembrane helix</keyword>
<evidence type="ECO:0000256" key="1">
    <source>
        <dbReference type="SAM" id="MobiDB-lite"/>
    </source>
</evidence>
<accession>A0A8T0H0X4</accession>
<evidence type="ECO:0000313" key="3">
    <source>
        <dbReference type="EMBL" id="KAG0563708.1"/>
    </source>
</evidence>
<evidence type="ECO:0000256" key="2">
    <source>
        <dbReference type="SAM" id="Phobius"/>
    </source>
</evidence>
<gene>
    <name evidence="3" type="ORF">KC19_8G053300</name>
</gene>
<dbReference type="Proteomes" id="UP000822688">
    <property type="component" value="Chromosome 8"/>
</dbReference>
<name>A0A8T0H0X4_CERPU</name>
<keyword evidence="4" id="KW-1185">Reference proteome</keyword>
<dbReference type="AlphaFoldDB" id="A0A8T0H0X4"/>
<reference evidence="3" key="1">
    <citation type="submission" date="2020-06" db="EMBL/GenBank/DDBJ databases">
        <title>WGS assembly of Ceratodon purpureus strain R40.</title>
        <authorList>
            <person name="Carey S.B."/>
            <person name="Jenkins J."/>
            <person name="Shu S."/>
            <person name="Lovell J.T."/>
            <person name="Sreedasyam A."/>
            <person name="Maumus F."/>
            <person name="Tiley G.P."/>
            <person name="Fernandez-Pozo N."/>
            <person name="Barry K."/>
            <person name="Chen C."/>
            <person name="Wang M."/>
            <person name="Lipzen A."/>
            <person name="Daum C."/>
            <person name="Saski C.A."/>
            <person name="Payton A.C."/>
            <person name="Mcbreen J.C."/>
            <person name="Conrad R.E."/>
            <person name="Kollar L.M."/>
            <person name="Olsson S."/>
            <person name="Huttunen S."/>
            <person name="Landis J.B."/>
            <person name="Wickett N.J."/>
            <person name="Johnson M.G."/>
            <person name="Rensing S.A."/>
            <person name="Grimwood J."/>
            <person name="Schmutz J."/>
            <person name="Mcdaniel S.F."/>
        </authorList>
    </citation>
    <scope>NUCLEOTIDE SEQUENCE</scope>
    <source>
        <strain evidence="3">R40</strain>
    </source>
</reference>